<dbReference type="EMBL" id="CAJNOK010020337">
    <property type="protein sequence ID" value="CAF1314626.1"/>
    <property type="molecule type" value="Genomic_DNA"/>
</dbReference>
<dbReference type="OrthoDB" id="10070144at2759"/>
<evidence type="ECO:0000313" key="3">
    <source>
        <dbReference type="EMBL" id="CAF4123439.1"/>
    </source>
</evidence>
<comment type="caution">
    <text evidence="2">The sequence shown here is derived from an EMBL/GenBank/DDBJ whole genome shotgun (WGS) entry which is preliminary data.</text>
</comment>
<dbReference type="Proteomes" id="UP000682733">
    <property type="component" value="Unassembled WGS sequence"/>
</dbReference>
<dbReference type="EMBL" id="CAJOBA010041933">
    <property type="protein sequence ID" value="CAF4123439.1"/>
    <property type="molecule type" value="Genomic_DNA"/>
</dbReference>
<reference evidence="2" key="1">
    <citation type="submission" date="2021-02" db="EMBL/GenBank/DDBJ databases">
        <authorList>
            <person name="Nowell W R."/>
        </authorList>
    </citation>
    <scope>NUCLEOTIDE SEQUENCE</scope>
</reference>
<dbReference type="EMBL" id="CAJOBC010086255">
    <property type="protein sequence ID" value="CAF4341697.1"/>
    <property type="molecule type" value="Genomic_DNA"/>
</dbReference>
<protein>
    <submittedName>
        <fullName evidence="2">Uncharacterized protein</fullName>
    </submittedName>
</protein>
<dbReference type="AlphaFoldDB" id="A0A815RDS2"/>
<evidence type="ECO:0000313" key="4">
    <source>
        <dbReference type="EMBL" id="CAF4341697.1"/>
    </source>
</evidence>
<organism evidence="2 5">
    <name type="scientific">Didymodactylos carnosus</name>
    <dbReference type="NCBI Taxonomy" id="1234261"/>
    <lineage>
        <taxon>Eukaryota</taxon>
        <taxon>Metazoa</taxon>
        <taxon>Spiralia</taxon>
        <taxon>Gnathifera</taxon>
        <taxon>Rotifera</taxon>
        <taxon>Eurotatoria</taxon>
        <taxon>Bdelloidea</taxon>
        <taxon>Philodinida</taxon>
        <taxon>Philodinidae</taxon>
        <taxon>Didymodactylos</taxon>
    </lineage>
</organism>
<dbReference type="Proteomes" id="UP000663829">
    <property type="component" value="Unassembled WGS sequence"/>
</dbReference>
<keyword evidence="5" id="KW-1185">Reference proteome</keyword>
<dbReference type="Proteomes" id="UP000677228">
    <property type="component" value="Unassembled WGS sequence"/>
</dbReference>
<evidence type="ECO:0000313" key="2">
    <source>
        <dbReference type="EMBL" id="CAF1475426.1"/>
    </source>
</evidence>
<dbReference type="EMBL" id="CAJNOQ010020786">
    <property type="protein sequence ID" value="CAF1475426.1"/>
    <property type="molecule type" value="Genomic_DNA"/>
</dbReference>
<proteinExistence type="predicted"/>
<evidence type="ECO:0000313" key="5">
    <source>
        <dbReference type="Proteomes" id="UP000663829"/>
    </source>
</evidence>
<sequence length="140" mass="16213">MFIKDTFELARIQRNRDIILADDSLAKRLQVVTKQTSTEGKFKVRGNANGRPAWYYILVPHNKIPTLNQGNPDEKIDIKDYGRQIEYRDENGTICTCSGWGLDPPKHIEQFLDENYGMQSYTLSSISLRTITLRRFCIEV</sequence>
<accession>A0A815RDS2</accession>
<gene>
    <name evidence="2" type="ORF">GPM918_LOCUS35617</name>
    <name evidence="1" type="ORF">OVA965_LOCUS29147</name>
    <name evidence="4" type="ORF">SRO942_LOCUS36335</name>
    <name evidence="3" type="ORF">TMI583_LOCUS29917</name>
</gene>
<evidence type="ECO:0000313" key="1">
    <source>
        <dbReference type="EMBL" id="CAF1314626.1"/>
    </source>
</evidence>
<dbReference type="Proteomes" id="UP000681722">
    <property type="component" value="Unassembled WGS sequence"/>
</dbReference>
<name>A0A815RDS2_9BILA</name>